<organism evidence="1 2">
    <name type="scientific">Bradyrhizobium uaiense</name>
    <dbReference type="NCBI Taxonomy" id="2594946"/>
    <lineage>
        <taxon>Bacteria</taxon>
        <taxon>Pseudomonadati</taxon>
        <taxon>Pseudomonadota</taxon>
        <taxon>Alphaproteobacteria</taxon>
        <taxon>Hyphomicrobiales</taxon>
        <taxon>Nitrobacteraceae</taxon>
        <taxon>Bradyrhizobium</taxon>
    </lineage>
</organism>
<comment type="caution">
    <text evidence="1">The sequence shown here is derived from an EMBL/GenBank/DDBJ whole genome shotgun (WGS) entry which is preliminary data.</text>
</comment>
<evidence type="ECO:0000313" key="2">
    <source>
        <dbReference type="Proteomes" id="UP000468531"/>
    </source>
</evidence>
<dbReference type="Proteomes" id="UP000468531">
    <property type="component" value="Unassembled WGS sequence"/>
</dbReference>
<evidence type="ECO:0000313" key="1">
    <source>
        <dbReference type="EMBL" id="NEU95851.1"/>
    </source>
</evidence>
<reference evidence="1 2" key="1">
    <citation type="journal article" date="2020" name="Arch. Microbiol.">
        <title>Bradyrhizobium uaiense sp. nov., a new highly efficient cowpea symbiont.</title>
        <authorList>
            <person name="Cabral Michel D."/>
            <person name="Azarias Guimaraes A."/>
            <person name="Martins da Costa E."/>
            <person name="Soares de Carvalho T."/>
            <person name="Balsanelli E."/>
            <person name="Willems A."/>
            <person name="Maltempi de Souza E."/>
            <person name="de Souza Moreira F.M."/>
        </authorList>
    </citation>
    <scope>NUCLEOTIDE SEQUENCE [LARGE SCALE GENOMIC DNA]</scope>
    <source>
        <strain evidence="1 2">UFLA 03-164</strain>
    </source>
</reference>
<protein>
    <submittedName>
        <fullName evidence="1">Uncharacterized protein</fullName>
    </submittedName>
</protein>
<dbReference type="AlphaFoldDB" id="A0A6P1BE33"/>
<gene>
    <name evidence="1" type="ORF">FNJ47_08425</name>
</gene>
<accession>A0A6P1BE33</accession>
<name>A0A6P1BE33_9BRAD</name>
<dbReference type="EMBL" id="VKHP01000022">
    <property type="protein sequence ID" value="NEU95851.1"/>
    <property type="molecule type" value="Genomic_DNA"/>
</dbReference>
<proteinExistence type="predicted"/>
<sequence length="61" mass="6468">MKVRELIQVLQALPDQDATVVIGEGAKPDTWLIVSGVAECQIARVNDDHATAGSDPAIEIV</sequence>
<dbReference type="RefSeq" id="WP_163152475.1">
    <property type="nucleotide sequence ID" value="NZ_VKHP01000022.1"/>
</dbReference>
<keyword evidence="2" id="KW-1185">Reference proteome</keyword>